<dbReference type="NCBIfam" id="NF009749">
    <property type="entry name" value="PRK13259.1"/>
    <property type="match status" value="1"/>
</dbReference>
<dbReference type="OrthoDB" id="9796286at2"/>
<keyword evidence="2 4" id="KW-0717">Septation</keyword>
<dbReference type="InterPro" id="IPR007170">
    <property type="entry name" value="SpoVG"/>
</dbReference>
<reference evidence="5 6" key="2">
    <citation type="submission" date="2016-12" db="EMBL/GenBank/DDBJ databases">
        <title>Draft Genome Sequence of Cystobacter ferrugineus Strain Cbfe23.</title>
        <authorList>
            <person name="Akbar S."/>
            <person name="Dowd S.E."/>
            <person name="Stevens D.C."/>
        </authorList>
    </citation>
    <scope>NUCLEOTIDE SEQUENCE [LARGE SCALE GENOMIC DNA]</scope>
    <source>
        <strain evidence="5 6">Cbfe23</strain>
    </source>
</reference>
<dbReference type="Proteomes" id="UP000182229">
    <property type="component" value="Unassembled WGS sequence"/>
</dbReference>
<organism evidence="5 6">
    <name type="scientific">Cystobacter ferrugineus</name>
    <dbReference type="NCBI Taxonomy" id="83449"/>
    <lineage>
        <taxon>Bacteria</taxon>
        <taxon>Pseudomonadati</taxon>
        <taxon>Myxococcota</taxon>
        <taxon>Myxococcia</taxon>
        <taxon>Myxococcales</taxon>
        <taxon>Cystobacterineae</taxon>
        <taxon>Archangiaceae</taxon>
        <taxon>Cystobacter</taxon>
    </lineage>
</organism>
<comment type="function">
    <text evidence="4">Could be involved in septation.</text>
</comment>
<dbReference type="AlphaFoldDB" id="A0A1L9BG17"/>
<comment type="similarity">
    <text evidence="4">Belongs to the SpoVG family.</text>
</comment>
<dbReference type="Pfam" id="PF04026">
    <property type="entry name" value="SpoVG"/>
    <property type="match status" value="1"/>
</dbReference>
<evidence type="ECO:0000256" key="3">
    <source>
        <dbReference type="ARBA" id="ARBA00023306"/>
    </source>
</evidence>
<dbReference type="EMBL" id="MPIN01000002">
    <property type="protein sequence ID" value="OJH41165.1"/>
    <property type="molecule type" value="Genomic_DNA"/>
</dbReference>
<dbReference type="RefSeq" id="WP_002627417.1">
    <property type="nucleotide sequence ID" value="NZ_MPIN01000002.1"/>
</dbReference>
<evidence type="ECO:0000256" key="2">
    <source>
        <dbReference type="ARBA" id="ARBA00023210"/>
    </source>
</evidence>
<sequence length="100" mass="11363">MNITDVKVYPVEEDKLKAYVTITLDHCFVIRDLKVIHGASGLFIAMPAKRRKDGTYKDIAHPLNADTRTQMERAILLEYERHQQTSMGAMGSYHLEAVAD</sequence>
<dbReference type="SUPFAM" id="SSF160537">
    <property type="entry name" value="SpoVG-like"/>
    <property type="match status" value="1"/>
</dbReference>
<proteinExistence type="inferred from homology"/>
<evidence type="ECO:0000313" key="6">
    <source>
        <dbReference type="Proteomes" id="UP000182229"/>
    </source>
</evidence>
<accession>A0A1L9BG17</accession>
<evidence type="ECO:0000256" key="4">
    <source>
        <dbReference type="HAMAP-Rule" id="MF_00819"/>
    </source>
</evidence>
<keyword evidence="1 4" id="KW-0132">Cell division</keyword>
<dbReference type="InterPro" id="IPR036751">
    <property type="entry name" value="SpoVG_sf"/>
</dbReference>
<dbReference type="Gene3D" id="3.30.1120.40">
    <property type="entry name" value="Stage V sporulation protein G"/>
    <property type="match status" value="1"/>
</dbReference>
<dbReference type="PANTHER" id="PTHR38429">
    <property type="entry name" value="SEPTATION PROTEIN SPOVG-RELATED"/>
    <property type="match status" value="1"/>
</dbReference>
<dbReference type="HAMAP" id="MF_00819">
    <property type="entry name" value="SpoVG"/>
    <property type="match status" value="1"/>
</dbReference>
<reference evidence="6" key="1">
    <citation type="submission" date="2016-11" db="EMBL/GenBank/DDBJ databases">
        <authorList>
            <person name="Shukria A."/>
            <person name="Stevens D.C."/>
        </authorList>
    </citation>
    <scope>NUCLEOTIDE SEQUENCE [LARGE SCALE GENOMIC DNA]</scope>
    <source>
        <strain evidence="6">Cbfe23</strain>
    </source>
</reference>
<evidence type="ECO:0000313" key="5">
    <source>
        <dbReference type="EMBL" id="OJH41165.1"/>
    </source>
</evidence>
<evidence type="ECO:0000256" key="1">
    <source>
        <dbReference type="ARBA" id="ARBA00022618"/>
    </source>
</evidence>
<comment type="caution">
    <text evidence="5">The sequence shown here is derived from an EMBL/GenBank/DDBJ whole genome shotgun (WGS) entry which is preliminary data.</text>
</comment>
<keyword evidence="3 4" id="KW-0131">Cell cycle</keyword>
<dbReference type="GO" id="GO:0030435">
    <property type="term" value="P:sporulation resulting in formation of a cellular spore"/>
    <property type="evidence" value="ECO:0007669"/>
    <property type="project" value="InterPro"/>
</dbReference>
<dbReference type="PANTHER" id="PTHR38429:SF1">
    <property type="entry name" value="SEPTATION PROTEIN SPOVG-RELATED"/>
    <property type="match status" value="1"/>
</dbReference>
<dbReference type="STRING" id="83449.BON30_09760"/>
<dbReference type="GO" id="GO:0000917">
    <property type="term" value="P:division septum assembly"/>
    <property type="evidence" value="ECO:0007669"/>
    <property type="project" value="UniProtKB-KW"/>
</dbReference>
<gene>
    <name evidence="4" type="primary">spoVG</name>
    <name evidence="5" type="ORF">BON30_09760</name>
</gene>
<keyword evidence="6" id="KW-1185">Reference proteome</keyword>
<name>A0A1L9BG17_9BACT</name>
<protein>
    <recommendedName>
        <fullName evidence="4">Putative septation protein SpoVG</fullName>
    </recommendedName>
</protein>